<evidence type="ECO:0008006" key="4">
    <source>
        <dbReference type="Google" id="ProtNLM"/>
    </source>
</evidence>
<keyword evidence="1" id="KW-0472">Membrane</keyword>
<protein>
    <recommendedName>
        <fullName evidence="4">DUF2812 domain-containing protein</fullName>
    </recommendedName>
</protein>
<accession>A0ABV2PF20</accession>
<dbReference type="RefSeq" id="WP_354470930.1">
    <property type="nucleotide sequence ID" value="NZ_JBEPSB010000002.1"/>
</dbReference>
<evidence type="ECO:0000313" key="2">
    <source>
        <dbReference type="EMBL" id="MET4559546.1"/>
    </source>
</evidence>
<keyword evidence="1" id="KW-1133">Transmembrane helix</keyword>
<reference evidence="2 3" key="1">
    <citation type="submission" date="2024-06" db="EMBL/GenBank/DDBJ databases">
        <title>Sorghum-associated microbial communities from plants grown in Nebraska, USA.</title>
        <authorList>
            <person name="Schachtman D."/>
        </authorList>
    </citation>
    <scope>NUCLEOTIDE SEQUENCE [LARGE SCALE GENOMIC DNA]</scope>
    <source>
        <strain evidence="2 3">736</strain>
    </source>
</reference>
<dbReference type="Proteomes" id="UP001549363">
    <property type="component" value="Unassembled WGS sequence"/>
</dbReference>
<name>A0ABV2PF20_9BACI</name>
<keyword evidence="1" id="KW-0812">Transmembrane</keyword>
<keyword evidence="3" id="KW-1185">Reference proteome</keyword>
<feature type="transmembrane region" description="Helical" evidence="1">
    <location>
        <begin position="144"/>
        <end position="168"/>
    </location>
</feature>
<organism evidence="2 3">
    <name type="scientific">Lysinibacillus parviboronicapiens</name>
    <dbReference type="NCBI Taxonomy" id="436516"/>
    <lineage>
        <taxon>Bacteria</taxon>
        <taxon>Bacillati</taxon>
        <taxon>Bacillota</taxon>
        <taxon>Bacilli</taxon>
        <taxon>Bacillales</taxon>
        <taxon>Bacillaceae</taxon>
        <taxon>Lysinibacillus</taxon>
    </lineage>
</organism>
<gene>
    <name evidence="2" type="ORF">ABIA69_000689</name>
</gene>
<feature type="transmembrane region" description="Helical" evidence="1">
    <location>
        <begin position="118"/>
        <end position="138"/>
    </location>
</feature>
<evidence type="ECO:0000256" key="1">
    <source>
        <dbReference type="SAM" id="Phobius"/>
    </source>
</evidence>
<proteinExistence type="predicted"/>
<dbReference type="Pfam" id="PF11193">
    <property type="entry name" value="DUF2812"/>
    <property type="match status" value="1"/>
</dbReference>
<evidence type="ECO:0000313" key="3">
    <source>
        <dbReference type="Proteomes" id="UP001549363"/>
    </source>
</evidence>
<dbReference type="InterPro" id="IPR021359">
    <property type="entry name" value="DUF2812"/>
</dbReference>
<comment type="caution">
    <text evidence="2">The sequence shown here is derived from an EMBL/GenBank/DDBJ whole genome shotgun (WGS) entry which is preliminary data.</text>
</comment>
<dbReference type="EMBL" id="JBEPSB010000002">
    <property type="protein sequence ID" value="MET4559546.1"/>
    <property type="molecule type" value="Genomic_DNA"/>
</dbReference>
<sequence length="182" mass="20891">MLRKKYMSSYGFAFFEDRDMKKLSKKASQGWHLKKFRFAGYELEKGSSDDVIYNIDYRKLQPDEEHEYFELFAYGGWTHVCSSTDMHIFKAKPGTTPIYSDIDSSIDKLARLAKSVNMVSSIALAVTLVLWMVMIFTTGSIQKIAQACIVYSLIISVPAMMTSGAVYYHMWKNMRLKSNHSS</sequence>